<proteinExistence type="inferred from homology"/>
<feature type="transmembrane region" description="Helical" evidence="6">
    <location>
        <begin position="78"/>
        <end position="98"/>
    </location>
</feature>
<feature type="transmembrane region" description="Helical" evidence="6">
    <location>
        <begin position="46"/>
        <end position="66"/>
    </location>
</feature>
<comment type="caution">
    <text evidence="7">The sequence shown here is derived from an EMBL/GenBank/DDBJ whole genome shotgun (WGS) entry which is preliminary data.</text>
</comment>
<reference evidence="7 8" key="1">
    <citation type="journal article" date="2018" name="Genome Biol. Evol.">
        <title>Multiple Roots of Fruiting Body Formation in Amoebozoa.</title>
        <authorList>
            <person name="Hillmann F."/>
            <person name="Forbes G."/>
            <person name="Novohradska S."/>
            <person name="Ferling I."/>
            <person name="Riege K."/>
            <person name="Groth M."/>
            <person name="Westermann M."/>
            <person name="Marz M."/>
            <person name="Spaller T."/>
            <person name="Winckler T."/>
            <person name="Schaap P."/>
            <person name="Glockner G."/>
        </authorList>
    </citation>
    <scope>NUCLEOTIDE SEQUENCE [LARGE SCALE GENOMIC DNA]</scope>
    <source>
        <strain evidence="7 8">Jena</strain>
    </source>
</reference>
<dbReference type="Proteomes" id="UP000241769">
    <property type="component" value="Unassembled WGS sequence"/>
</dbReference>
<dbReference type="EMBL" id="MDYQ01000073">
    <property type="protein sequence ID" value="PRP83895.1"/>
    <property type="molecule type" value="Genomic_DNA"/>
</dbReference>
<name>A0A2P6NIW3_9EUKA</name>
<dbReference type="InParanoid" id="A0A2P6NIW3"/>
<comment type="similarity">
    <text evidence="2">Belongs to the G-protein coupled receptor 5 family.</text>
</comment>
<feature type="transmembrane region" description="Helical" evidence="6">
    <location>
        <begin position="118"/>
        <end position="138"/>
    </location>
</feature>
<sequence length="391" mass="44579">MCRLVSGFVCGEDNRSTNGSQLYRNKIRWGDMQCDWTHEGTVSVDSIILVASLLTFFGSSFTLFNTLLVGRGRGMSELVGLMASSHMAWSFTQIIIYFRRLFARDSISGSDCHFQQPPIYFFYMSAAACICCISYMFLRILHQSFQQAKSTKDSSFDDLLRLTKHGRNFIDGMTWLKFCVVIYLIPFILVSIMLIGGGISWNERTTLCRLEPSYALPYLIAPLTLVTITTGIMLLISFYLTWSLRGILSKVHPSFRIARLWYPELRIMFYLSTFFICEGPGLFLYIYGQATGSCFSPWMSALDNAARYSMGFLDAIIYNSFNPEITAHYRQSRFVLPFTLFFSPLLIPFLLYRNVRDVLSSDEGEGKNGIQSPLLKSNKVSQVFIDVYSGM</sequence>
<evidence type="ECO:0000256" key="2">
    <source>
        <dbReference type="ARBA" id="ARBA00008360"/>
    </source>
</evidence>
<gene>
    <name evidence="7" type="ORF">PROFUN_08832</name>
</gene>
<dbReference type="GO" id="GO:0005886">
    <property type="term" value="C:plasma membrane"/>
    <property type="evidence" value="ECO:0007669"/>
    <property type="project" value="TreeGrafter"/>
</dbReference>
<evidence type="ECO:0000313" key="8">
    <source>
        <dbReference type="Proteomes" id="UP000241769"/>
    </source>
</evidence>
<feature type="transmembrane region" description="Helical" evidence="6">
    <location>
        <begin position="265"/>
        <end position="287"/>
    </location>
</feature>
<feature type="transmembrane region" description="Helical" evidence="6">
    <location>
        <begin position="334"/>
        <end position="352"/>
    </location>
</feature>
<dbReference type="GO" id="GO:0004930">
    <property type="term" value="F:G protein-coupled receptor activity"/>
    <property type="evidence" value="ECO:0007669"/>
    <property type="project" value="TreeGrafter"/>
</dbReference>
<keyword evidence="4 6" id="KW-1133">Transmembrane helix</keyword>
<dbReference type="PANTHER" id="PTHR23112">
    <property type="entry name" value="G PROTEIN-COUPLED RECEPTOR 157-RELATED"/>
    <property type="match status" value="1"/>
</dbReference>
<feature type="transmembrane region" description="Helical" evidence="6">
    <location>
        <begin position="175"/>
        <end position="199"/>
    </location>
</feature>
<evidence type="ECO:0000256" key="5">
    <source>
        <dbReference type="ARBA" id="ARBA00023136"/>
    </source>
</evidence>
<keyword evidence="5 6" id="KW-0472">Membrane</keyword>
<evidence type="ECO:0000256" key="3">
    <source>
        <dbReference type="ARBA" id="ARBA00022692"/>
    </source>
</evidence>
<dbReference type="GO" id="GO:0007189">
    <property type="term" value="P:adenylate cyclase-activating G protein-coupled receptor signaling pathway"/>
    <property type="evidence" value="ECO:0007669"/>
    <property type="project" value="TreeGrafter"/>
</dbReference>
<keyword evidence="3 6" id="KW-0812">Transmembrane</keyword>
<protein>
    <recommendedName>
        <fullName evidence="9">Transmembrane protein</fullName>
    </recommendedName>
</protein>
<feature type="transmembrane region" description="Helical" evidence="6">
    <location>
        <begin position="219"/>
        <end position="244"/>
    </location>
</feature>
<evidence type="ECO:0000256" key="1">
    <source>
        <dbReference type="ARBA" id="ARBA00004141"/>
    </source>
</evidence>
<evidence type="ECO:0008006" key="9">
    <source>
        <dbReference type="Google" id="ProtNLM"/>
    </source>
</evidence>
<organism evidence="7 8">
    <name type="scientific">Planoprotostelium fungivorum</name>
    <dbReference type="NCBI Taxonomy" id="1890364"/>
    <lineage>
        <taxon>Eukaryota</taxon>
        <taxon>Amoebozoa</taxon>
        <taxon>Evosea</taxon>
        <taxon>Variosea</taxon>
        <taxon>Cavosteliida</taxon>
        <taxon>Cavosteliaceae</taxon>
        <taxon>Planoprotostelium</taxon>
    </lineage>
</organism>
<dbReference type="AlphaFoldDB" id="A0A2P6NIW3"/>
<evidence type="ECO:0000256" key="4">
    <source>
        <dbReference type="ARBA" id="ARBA00022989"/>
    </source>
</evidence>
<evidence type="ECO:0000313" key="7">
    <source>
        <dbReference type="EMBL" id="PRP83895.1"/>
    </source>
</evidence>
<accession>A0A2P6NIW3</accession>
<comment type="subcellular location">
    <subcellularLocation>
        <location evidence="1">Membrane</location>
        <topology evidence="1">Multi-pass membrane protein</topology>
    </subcellularLocation>
</comment>
<dbReference type="Gene3D" id="1.20.1070.10">
    <property type="entry name" value="Rhodopsin 7-helix transmembrane proteins"/>
    <property type="match status" value="1"/>
</dbReference>
<dbReference type="PANTHER" id="PTHR23112:SF0">
    <property type="entry name" value="TRANSMEMBRANE PROTEIN 116"/>
    <property type="match status" value="1"/>
</dbReference>
<evidence type="ECO:0000256" key="6">
    <source>
        <dbReference type="SAM" id="Phobius"/>
    </source>
</evidence>
<keyword evidence="8" id="KW-1185">Reference proteome</keyword>